<keyword evidence="2" id="KW-1185">Reference proteome</keyword>
<name>A0ABW6QKZ1_9NOCA</name>
<proteinExistence type="predicted"/>
<protein>
    <submittedName>
        <fullName evidence="1">Uncharacterized protein</fullName>
    </submittedName>
</protein>
<comment type="caution">
    <text evidence="1">The sequence shown here is derived from an EMBL/GenBank/DDBJ whole genome shotgun (WGS) entry which is preliminary data.</text>
</comment>
<sequence length="45" mass="4808">MITPMLALILSSALTAIAGFLTDWHTASLVFLSATALFNTAEREP</sequence>
<gene>
    <name evidence="1" type="ORF">ACFYV7_02510</name>
</gene>
<evidence type="ECO:0000313" key="2">
    <source>
        <dbReference type="Proteomes" id="UP001601948"/>
    </source>
</evidence>
<accession>A0ABW6QKZ1</accession>
<dbReference type="EMBL" id="JBIAPI010000001">
    <property type="protein sequence ID" value="MFF3221644.1"/>
    <property type="molecule type" value="Genomic_DNA"/>
</dbReference>
<evidence type="ECO:0000313" key="1">
    <source>
        <dbReference type="EMBL" id="MFF3221644.1"/>
    </source>
</evidence>
<dbReference type="Proteomes" id="UP001601948">
    <property type="component" value="Unassembled WGS sequence"/>
</dbReference>
<dbReference type="RefSeq" id="WP_387712865.1">
    <property type="nucleotide sequence ID" value="NZ_JBIAPI010000001.1"/>
</dbReference>
<organism evidence="1 2">
    <name type="scientific">Nocardia suismassiliense</name>
    <dbReference type="NCBI Taxonomy" id="2077092"/>
    <lineage>
        <taxon>Bacteria</taxon>
        <taxon>Bacillati</taxon>
        <taxon>Actinomycetota</taxon>
        <taxon>Actinomycetes</taxon>
        <taxon>Mycobacteriales</taxon>
        <taxon>Nocardiaceae</taxon>
        <taxon>Nocardia</taxon>
    </lineage>
</organism>
<reference evidence="1 2" key="1">
    <citation type="submission" date="2024-10" db="EMBL/GenBank/DDBJ databases">
        <title>The Natural Products Discovery Center: Release of the First 8490 Sequenced Strains for Exploring Actinobacteria Biosynthetic Diversity.</title>
        <authorList>
            <person name="Kalkreuter E."/>
            <person name="Kautsar S.A."/>
            <person name="Yang D."/>
            <person name="Bader C.D."/>
            <person name="Teijaro C.N."/>
            <person name="Fluegel L."/>
            <person name="Davis C.M."/>
            <person name="Simpson J.R."/>
            <person name="Lauterbach L."/>
            <person name="Steele A.D."/>
            <person name="Gui C."/>
            <person name="Meng S."/>
            <person name="Li G."/>
            <person name="Viehrig K."/>
            <person name="Ye F."/>
            <person name="Su P."/>
            <person name="Kiefer A.F."/>
            <person name="Nichols A."/>
            <person name="Cepeda A.J."/>
            <person name="Yan W."/>
            <person name="Fan B."/>
            <person name="Jiang Y."/>
            <person name="Adhikari A."/>
            <person name="Zheng C.-J."/>
            <person name="Schuster L."/>
            <person name="Cowan T.M."/>
            <person name="Smanski M.J."/>
            <person name="Chevrette M.G."/>
            <person name="De Carvalho L.P.S."/>
            <person name="Shen B."/>
        </authorList>
    </citation>
    <scope>NUCLEOTIDE SEQUENCE [LARGE SCALE GENOMIC DNA]</scope>
    <source>
        <strain evidence="1 2">NPDC003040</strain>
    </source>
</reference>